<name>A0ABR7FRX3_9FIRM</name>
<dbReference type="RefSeq" id="WP_024727377.1">
    <property type="nucleotide sequence ID" value="NZ_JACOOS010000005.1"/>
</dbReference>
<protein>
    <submittedName>
        <fullName evidence="6">Uncharacterized protein</fullName>
    </submittedName>
</protein>
<dbReference type="Proteomes" id="UP000635828">
    <property type="component" value="Unassembled WGS sequence"/>
</dbReference>
<evidence type="ECO:0000256" key="5">
    <source>
        <dbReference type="SAM" id="MobiDB-lite"/>
    </source>
</evidence>
<sequence>MFGRRKLPRYNAQGKKIRRFPKVSIGKREKVILSVLLFLLIFYVPGILYEKLPQKTKGDDQALLVDKDSISIANEFAKESGADDFDGDGLSNAQEEEQGTDPWNPDTDQDGVFDGAEVKRGTDPLKKEDTLLIELKTEDKKKGKSHDTPFKVNGVIMWANNYKFKAYGGAVSTLSGYRFHEFKGWVQFPRKYCYEVLPNGDHVELKKRKEGNIFYVRNDHEILNTNTKQTMVNKFTFFFLKSIYLKESTVANTLADILPKFGLLSGRRIFLSDTQPDAKKSTKAKIQQINVEDTEKLRFGALKNSLVDLSSVYAQIQKGGCVAVSMLSQRKGESIGIVYGYDKYGNLLVADPTTLKSAGKIYITVRAGKCINKEDKIVQHSWIDFDGFGFHYKEGDQINFFLSQSSAYAKPIKKTNDISDFTGDDIKTRSEPTTTATKEGER</sequence>
<evidence type="ECO:0000256" key="1">
    <source>
        <dbReference type="ARBA" id="ARBA00004613"/>
    </source>
</evidence>
<keyword evidence="3" id="KW-0732">Signal</keyword>
<keyword evidence="2" id="KW-0964">Secreted</keyword>
<dbReference type="EMBL" id="JACOOS010000005">
    <property type="protein sequence ID" value="MBC5677206.1"/>
    <property type="molecule type" value="Genomic_DNA"/>
</dbReference>
<feature type="region of interest" description="Disordered" evidence="5">
    <location>
        <begin position="80"/>
        <end position="119"/>
    </location>
</feature>
<dbReference type="Pfam" id="PF18884">
    <property type="entry name" value="TSP3_bac"/>
    <property type="match status" value="2"/>
</dbReference>
<keyword evidence="7" id="KW-1185">Reference proteome</keyword>
<dbReference type="InterPro" id="IPR059100">
    <property type="entry name" value="TSP3_bac"/>
</dbReference>
<proteinExistence type="predicted"/>
<feature type="region of interest" description="Disordered" evidence="5">
    <location>
        <begin position="417"/>
        <end position="442"/>
    </location>
</feature>
<evidence type="ECO:0000313" key="6">
    <source>
        <dbReference type="EMBL" id="MBC5677206.1"/>
    </source>
</evidence>
<organism evidence="6 7">
    <name type="scientific">Anaerostipes hominis</name>
    <name type="common">ex Liu et al. 2021</name>
    <dbReference type="NCBI Taxonomy" id="2763018"/>
    <lineage>
        <taxon>Bacteria</taxon>
        <taxon>Bacillati</taxon>
        <taxon>Bacillota</taxon>
        <taxon>Clostridia</taxon>
        <taxon>Lachnospirales</taxon>
        <taxon>Lachnospiraceae</taxon>
        <taxon>Anaerostipes</taxon>
    </lineage>
</organism>
<comment type="subcellular location">
    <subcellularLocation>
        <location evidence="1">Secreted</location>
    </subcellularLocation>
</comment>
<comment type="caution">
    <text evidence="6">The sequence shown here is derived from an EMBL/GenBank/DDBJ whole genome shotgun (WGS) entry which is preliminary data.</text>
</comment>
<evidence type="ECO:0000313" key="7">
    <source>
        <dbReference type="Proteomes" id="UP000635828"/>
    </source>
</evidence>
<feature type="compositionally biased region" description="Polar residues" evidence="5">
    <location>
        <begin position="431"/>
        <end position="442"/>
    </location>
</feature>
<evidence type="ECO:0000256" key="4">
    <source>
        <dbReference type="ARBA" id="ARBA00022837"/>
    </source>
</evidence>
<accession>A0ABR7FRX3</accession>
<evidence type="ECO:0000256" key="2">
    <source>
        <dbReference type="ARBA" id="ARBA00022525"/>
    </source>
</evidence>
<evidence type="ECO:0000256" key="3">
    <source>
        <dbReference type="ARBA" id="ARBA00022729"/>
    </source>
</evidence>
<gene>
    <name evidence="6" type="ORF">H8S22_06170</name>
</gene>
<reference evidence="6 7" key="1">
    <citation type="submission" date="2020-08" db="EMBL/GenBank/DDBJ databases">
        <title>Genome public.</title>
        <authorList>
            <person name="Liu C."/>
            <person name="Sun Q."/>
        </authorList>
    </citation>
    <scope>NUCLEOTIDE SEQUENCE [LARGE SCALE GENOMIC DNA]</scope>
    <source>
        <strain evidence="6 7">NSJ-7</strain>
    </source>
</reference>
<keyword evidence="4" id="KW-0106">Calcium</keyword>